<keyword evidence="3" id="KW-0378">Hydrolase</keyword>
<dbReference type="SUPFAM" id="SSF54236">
    <property type="entry name" value="Ubiquitin-like"/>
    <property type="match status" value="1"/>
</dbReference>
<dbReference type="InterPro" id="IPR029071">
    <property type="entry name" value="Ubiquitin-like_domsf"/>
</dbReference>
<feature type="compositionally biased region" description="Polar residues" evidence="1">
    <location>
        <begin position="1572"/>
        <end position="1581"/>
    </location>
</feature>
<feature type="domain" description="USP" evidence="2">
    <location>
        <begin position="676"/>
        <end position="963"/>
    </location>
</feature>
<dbReference type="PANTHER" id="PTHR24006:SF827">
    <property type="entry name" value="UBIQUITIN CARBOXYL-TERMINAL HYDROLASE 34"/>
    <property type="match status" value="1"/>
</dbReference>
<evidence type="ECO:0000256" key="1">
    <source>
        <dbReference type="SAM" id="MobiDB-lite"/>
    </source>
</evidence>
<protein>
    <submittedName>
        <fullName evidence="3">Ubiquitin carboxyl-terminal hydrolase 34</fullName>
    </submittedName>
</protein>
<dbReference type="PANTHER" id="PTHR24006">
    <property type="entry name" value="UBIQUITIN CARBOXYL-TERMINAL HYDROLASE"/>
    <property type="match status" value="1"/>
</dbReference>
<proteinExistence type="predicted"/>
<dbReference type="InterPro" id="IPR038765">
    <property type="entry name" value="Papain-like_cys_pep_sf"/>
</dbReference>
<dbReference type="Gene3D" id="3.90.70.10">
    <property type="entry name" value="Cysteine proteinases"/>
    <property type="match status" value="1"/>
</dbReference>
<dbReference type="Pfam" id="PF00443">
    <property type="entry name" value="UCH"/>
    <property type="match status" value="1"/>
</dbReference>
<feature type="compositionally biased region" description="Acidic residues" evidence="1">
    <location>
        <begin position="1558"/>
        <end position="1571"/>
    </location>
</feature>
<sequence>MSDQSNSNSNTFTIDQIDFDTCQPPLTPIQVNSIVTTFFTDPELYSEKLYKFYEKEGLNIMRFKEWEQVYTAMLNIQNQFPKNNMEKMFHFISATLLLFSEIKNYAPNILRIRTQFLNQLISQYIENTNEHNWESIYITFYKLFRPLPLYERTRIILSIFDRINRFLLSNFDEIHFLGSLSIAYKFITDYEALIDLTSIGPQRHKTQNNYIRFNREKMKSLFTIRVQAGDDAFTFYVNDSTLISDISLALGVFYHTEYTNVCLYYQSILINPNYTISYYKLTEEDTILAKIQNHDTYNYDNSSFLSLLINADKNLFYNILSFIRDDKILSQCSSKEMANLIKKYAWKLLKVIPSYQPFIDEFQNAKHAINLFNQEKTELGRRYLLQIMCKVYNNNNDKMELGKFALDQVKQKKLSDNELRDAFEILKTYFKNSNKSGYDEDFIFTLSDIIVKSKNEKLCNSALDLFIVFKENAEIEKYIINKKGILLEIMRNVHCDVKPFFKSFRLRKDLFNILKELINEFSNDEEKLKRLFDVLKGLIISYCDTTDTFKYVLKNMQKVKSDLLIEFLEFSLHALEVEPSLLSKTATTEESLSIIDYLFEFISNVISNDDINKLNDYKENEEKLQAVSLRIFIVLCKNDDSVKKKILSKMEVMSNIQCHRWNYKPTAFKKSHNGYCGLRNLGSTCYMNSILQQLFYNDDCRTAALEHQQNDNKFVSEIRRIFIQLALSNQTSVDTEPFCNIWKEDDPYFSPRHQEDAEEFFHRLLSKLPKDVIATFEGKQTSKLKGISVDFSKEVNENFYLIPIPVKGYKSFADSVPTVYNPQMFTENNQYRDDQLGNIDVELTLQIDSLPKTIVFLLKRFDYNLQTKRRVKITNEFYFPLSFNADEYFSGQKGYYYLRGVITHSGTAEGGHYNALIRQGKEWVDFDDTESRKITPTEFNELVKGREKLENARCAYLLFFEMKENEEEINREKETNKTIDIKSYLQESELEAITNANNSFSVMQAAFDSSTANFALNSNDLLFTFNYFINVLCHSCMTNLAEAFSIKILKYLGEQPNNTQHVTTYLNESPITIFEITKSAASEFKDSICKILADLFKKVPHNRTISIVNYVVKNIKESISVWKTLPYFARIIHSYLSVGKDHVRIGNDNKWGNEIMDCIQTFYNQSLSSYALNNIDFSNFFRSLEILYPSMNSNETKAFVSAYESQIEESQKNLDAFRSLKDMIYGVKQAQNATSSPDIFCSYLLTLKDYEIINQSIEKCGKPKTWVLDALIRYSQTIAPLLFKYEAEVLLPLLTDTEQCNREKAEELIYKLFKELPKLENYSKADLLLLGHSHISVFDRYQAEESNKRLIRAEVKKLTKMNSSKKLYQKIKMKFKRNDSYFSYINKTAERFLDISLDYIGHSHSQLPNRMSNLFRVVHWLKVRLGSQNITNLKEVLEFVGRQQMSPNLDLIELLHLYQTFTYEQFDTFFKENNQSFMNSLSPQFQVNDRIARFIMFITLLTTPEQYMICLDSVFFFVAFSYLLECPLPQPFCYMAFKLCSILCNSQKKRKKEKHEKEEEENKLDDLDDSTNEPQSSNPVENTDDEHTKDEEIELPKPIIHGRHGDDEEEDEDEDNIEDDEMNEFYNLLSIDDHKDQEEEEEKEEELSKEDLDLLLKFADFLLIHADYSFFTPLTRDKQPCFIPILNEIQRYFTPELSSKCVTQYFKCFTPALLDHVNLKDFTKLIQMLPNTDRYIVSQEEAAAISKISFKGLFMKKKELHQLLINMVSSSLEFSNAFASEFELFVNQTAEYADFYIQKGQEVDKKGREGTVPKNPIDDTQVWPLCEVYILTANNLALNGEIKSQRVTFLVEHFFESSTNLMSCTKFAKSFYGKKCIKIISSILRQDESEEDQDDIFNSTIELFGFLTGNTIKIGPEIEEFLITYLEHLEVYDLEIESLVNSINNSSPDFEYAVTLLNVFFKAKSEMKEYFFQNFSINQDVLDNWPVELAQYRNLFIL</sequence>
<evidence type="ECO:0000313" key="4">
    <source>
        <dbReference type="Proteomes" id="UP001470230"/>
    </source>
</evidence>
<dbReference type="PROSITE" id="PS00972">
    <property type="entry name" value="USP_1"/>
    <property type="match status" value="1"/>
</dbReference>
<feature type="region of interest" description="Disordered" evidence="1">
    <location>
        <begin position="1551"/>
        <end position="1616"/>
    </location>
</feature>
<dbReference type="SUPFAM" id="SSF54001">
    <property type="entry name" value="Cysteine proteinases"/>
    <property type="match status" value="1"/>
</dbReference>
<dbReference type="GO" id="GO:0016787">
    <property type="term" value="F:hydrolase activity"/>
    <property type="evidence" value="ECO:0007669"/>
    <property type="project" value="UniProtKB-KW"/>
</dbReference>
<gene>
    <name evidence="3" type="ORF">M9Y10_039217</name>
</gene>
<evidence type="ECO:0000259" key="2">
    <source>
        <dbReference type="PROSITE" id="PS50235"/>
    </source>
</evidence>
<keyword evidence="4" id="KW-1185">Reference proteome</keyword>
<organism evidence="3 4">
    <name type="scientific">Tritrichomonas musculus</name>
    <dbReference type="NCBI Taxonomy" id="1915356"/>
    <lineage>
        <taxon>Eukaryota</taxon>
        <taxon>Metamonada</taxon>
        <taxon>Parabasalia</taxon>
        <taxon>Tritrichomonadida</taxon>
        <taxon>Tritrichomonadidae</taxon>
        <taxon>Tritrichomonas</taxon>
    </lineage>
</organism>
<dbReference type="InterPro" id="IPR050164">
    <property type="entry name" value="Peptidase_C19"/>
</dbReference>
<dbReference type="Proteomes" id="UP001470230">
    <property type="component" value="Unassembled WGS sequence"/>
</dbReference>
<dbReference type="InterPro" id="IPR028889">
    <property type="entry name" value="USP"/>
</dbReference>
<dbReference type="InterPro" id="IPR018200">
    <property type="entry name" value="USP_CS"/>
</dbReference>
<accession>A0ABR2KAN9</accession>
<dbReference type="PROSITE" id="PS00973">
    <property type="entry name" value="USP_2"/>
    <property type="match status" value="1"/>
</dbReference>
<dbReference type="PROSITE" id="PS50235">
    <property type="entry name" value="USP_3"/>
    <property type="match status" value="1"/>
</dbReference>
<dbReference type="InterPro" id="IPR001394">
    <property type="entry name" value="Peptidase_C19_UCH"/>
</dbReference>
<name>A0ABR2KAN9_9EUKA</name>
<evidence type="ECO:0000313" key="3">
    <source>
        <dbReference type="EMBL" id="KAK8888154.1"/>
    </source>
</evidence>
<feature type="compositionally biased region" description="Acidic residues" evidence="1">
    <location>
        <begin position="1607"/>
        <end position="1616"/>
    </location>
</feature>
<comment type="caution">
    <text evidence="3">The sequence shown here is derived from an EMBL/GenBank/DDBJ whole genome shotgun (WGS) entry which is preliminary data.</text>
</comment>
<reference evidence="3 4" key="1">
    <citation type="submission" date="2024-04" db="EMBL/GenBank/DDBJ databases">
        <title>Tritrichomonas musculus Genome.</title>
        <authorList>
            <person name="Alves-Ferreira E."/>
            <person name="Grigg M."/>
            <person name="Lorenzi H."/>
            <person name="Galac M."/>
        </authorList>
    </citation>
    <scope>NUCLEOTIDE SEQUENCE [LARGE SCALE GENOMIC DNA]</scope>
    <source>
        <strain evidence="3 4">EAF2021</strain>
    </source>
</reference>
<dbReference type="EMBL" id="JAPFFF010000006">
    <property type="protein sequence ID" value="KAK8888154.1"/>
    <property type="molecule type" value="Genomic_DNA"/>
</dbReference>